<dbReference type="OrthoDB" id="102453at2"/>
<keyword evidence="5 7" id="KW-1133">Transmembrane helix</keyword>
<evidence type="ECO:0000256" key="4">
    <source>
        <dbReference type="ARBA" id="ARBA00022692"/>
    </source>
</evidence>
<sequence>MEVNFLNIILCIAIGTGIFFRMYKITSFAFPKNLLVCGLFLWALLPNDPSLKEIANIALYLGCPLILSNTVLYVFIPKKEIPNIETKYQVQFKTESGSFKINNIKRGVSVIGAAGSGKTESVVYNLLEHFSRNSFCGLIHDYKDFEITEMAYPLFKNRNLEFYILSFDKIIHRVNPIAPRYMENEEDINEVSRVLIENLLEQKESGAVGVGKFFNDAAQGLISGLIWKLKVSFPEYCTLPHLIAIYQYLGTDELIGFLKSNQTSRAFADAFISGKDSEKQTAGVKSTLSTALMKISSKRIFMALAADDIPLNINNKDNPAVISLVNNPKYDSSYSPVIATVMHTIVKQMSVRHSKSSFLLIEEAPTIRLLNMHRIPATLRSYDIATVYVMQDKIQNDMMYGDKASKAILSNLSYQFFGKVNDPDTARFYERFFEIIKDETKTVMRGTGLDFDTKISTGEKEIYKVRANVFFSLKQGEFITYADGKDKKVQFKQQLIERELPEVGQFFSDEEINENYIKIYREVRNICKVFKGKKKSTKPDEAASKS</sequence>
<protein>
    <submittedName>
        <fullName evidence="8">Mobilization protein</fullName>
    </submittedName>
</protein>
<keyword evidence="9" id="KW-1185">Reference proteome</keyword>
<evidence type="ECO:0000256" key="3">
    <source>
        <dbReference type="ARBA" id="ARBA00022475"/>
    </source>
</evidence>
<name>A0A2N0TWK0_9FLAO</name>
<comment type="similarity">
    <text evidence="2">Belongs to the VirD4/TraG family.</text>
</comment>
<evidence type="ECO:0000256" key="1">
    <source>
        <dbReference type="ARBA" id="ARBA00004651"/>
    </source>
</evidence>
<reference evidence="8 9" key="1">
    <citation type="submission" date="2015-10" db="EMBL/GenBank/DDBJ databases">
        <title>Draft genome sequence of Salegentibacter salinarum KCTC 12975.</title>
        <authorList>
            <person name="Lin W."/>
            <person name="Zheng Q."/>
        </authorList>
    </citation>
    <scope>NUCLEOTIDE SEQUENCE [LARGE SCALE GENOMIC DNA]</scope>
    <source>
        <strain evidence="8 9">KCTC 12975</strain>
    </source>
</reference>
<dbReference type="GO" id="GO:0005886">
    <property type="term" value="C:plasma membrane"/>
    <property type="evidence" value="ECO:0007669"/>
    <property type="project" value="UniProtKB-SubCell"/>
</dbReference>
<comment type="caution">
    <text evidence="8">The sequence shown here is derived from an EMBL/GenBank/DDBJ whole genome shotgun (WGS) entry which is preliminary data.</text>
</comment>
<dbReference type="STRING" id="447422.SAMN05660903_03447"/>
<dbReference type="InterPro" id="IPR051539">
    <property type="entry name" value="T4SS-coupling_protein"/>
</dbReference>
<dbReference type="RefSeq" id="WP_079714424.1">
    <property type="nucleotide sequence ID" value="NZ_FUZC01000020.1"/>
</dbReference>
<dbReference type="InterPro" id="IPR003688">
    <property type="entry name" value="TraG/VirD4"/>
</dbReference>
<dbReference type="EMBL" id="LKTS01000017">
    <property type="protein sequence ID" value="PKD19110.1"/>
    <property type="molecule type" value="Genomic_DNA"/>
</dbReference>
<feature type="transmembrane region" description="Helical" evidence="7">
    <location>
        <begin position="5"/>
        <end position="23"/>
    </location>
</feature>
<organism evidence="8 9">
    <name type="scientific">Salegentibacter salinarum</name>
    <dbReference type="NCBI Taxonomy" id="447422"/>
    <lineage>
        <taxon>Bacteria</taxon>
        <taxon>Pseudomonadati</taxon>
        <taxon>Bacteroidota</taxon>
        <taxon>Flavobacteriia</taxon>
        <taxon>Flavobacteriales</taxon>
        <taxon>Flavobacteriaceae</taxon>
        <taxon>Salegentibacter</taxon>
    </lineage>
</organism>
<dbReference type="InterPro" id="IPR027417">
    <property type="entry name" value="P-loop_NTPase"/>
</dbReference>
<comment type="subcellular location">
    <subcellularLocation>
        <location evidence="1">Cell membrane</location>
        <topology evidence="1">Multi-pass membrane protein</topology>
    </subcellularLocation>
</comment>
<dbReference type="CDD" id="cd01127">
    <property type="entry name" value="TrwB_TraG_TraD_VirD4"/>
    <property type="match status" value="1"/>
</dbReference>
<dbReference type="PANTHER" id="PTHR37937:SF1">
    <property type="entry name" value="CONJUGATIVE TRANSFER: DNA TRANSPORT"/>
    <property type="match status" value="1"/>
</dbReference>
<evidence type="ECO:0000313" key="8">
    <source>
        <dbReference type="EMBL" id="PKD19110.1"/>
    </source>
</evidence>
<feature type="transmembrane region" description="Helical" evidence="7">
    <location>
        <begin position="57"/>
        <end position="76"/>
    </location>
</feature>
<dbReference type="SUPFAM" id="SSF52540">
    <property type="entry name" value="P-loop containing nucleoside triphosphate hydrolases"/>
    <property type="match status" value="1"/>
</dbReference>
<evidence type="ECO:0000256" key="5">
    <source>
        <dbReference type="ARBA" id="ARBA00022989"/>
    </source>
</evidence>
<evidence type="ECO:0000313" key="9">
    <source>
        <dbReference type="Proteomes" id="UP000232673"/>
    </source>
</evidence>
<feature type="transmembrane region" description="Helical" evidence="7">
    <location>
        <begin position="29"/>
        <end position="45"/>
    </location>
</feature>
<dbReference type="Proteomes" id="UP000232673">
    <property type="component" value="Unassembled WGS sequence"/>
</dbReference>
<accession>A0A2N0TWK0</accession>
<dbReference type="PANTHER" id="PTHR37937">
    <property type="entry name" value="CONJUGATIVE TRANSFER: DNA TRANSPORT"/>
    <property type="match status" value="1"/>
</dbReference>
<gene>
    <name evidence="8" type="ORF">APR41_17020</name>
</gene>
<evidence type="ECO:0000256" key="6">
    <source>
        <dbReference type="ARBA" id="ARBA00023136"/>
    </source>
</evidence>
<proteinExistence type="inferred from homology"/>
<evidence type="ECO:0000256" key="7">
    <source>
        <dbReference type="SAM" id="Phobius"/>
    </source>
</evidence>
<evidence type="ECO:0000256" key="2">
    <source>
        <dbReference type="ARBA" id="ARBA00008806"/>
    </source>
</evidence>
<keyword evidence="6 7" id="KW-0472">Membrane</keyword>
<dbReference type="AlphaFoldDB" id="A0A2N0TWK0"/>
<dbReference type="Pfam" id="PF02534">
    <property type="entry name" value="T4SS-DNA_transf"/>
    <property type="match status" value="1"/>
</dbReference>
<keyword evidence="3" id="KW-1003">Cell membrane</keyword>
<keyword evidence="4 7" id="KW-0812">Transmembrane</keyword>
<dbReference type="Gene3D" id="3.40.50.300">
    <property type="entry name" value="P-loop containing nucleotide triphosphate hydrolases"/>
    <property type="match status" value="1"/>
</dbReference>